<accession>Q654A5</accession>
<dbReference type="AlphaFoldDB" id="Q654A5"/>
<evidence type="ECO:0000313" key="2">
    <source>
        <dbReference type="Proteomes" id="UP000000763"/>
    </source>
</evidence>
<sequence>MEAERVAGSGRQSSPAQVAVQVEAAEERCRCVLLPCRHKTSFSSLTFCVALPALVHLTSACLSDFDLAIPSSPDTPTATTAAMEGAVLCAANHAPLTPITFLDRAALVYPDRPAIVASSSGLTRTYTACSRPRAAAAVLSRNGPAHDPSVTAMIPSTSSC</sequence>
<protein>
    <submittedName>
        <fullName evidence="1">Uncharacterized protein</fullName>
    </submittedName>
</protein>
<reference evidence="2" key="2">
    <citation type="journal article" date="2008" name="Nucleic Acids Res.">
        <title>The rice annotation project database (RAP-DB): 2008 update.</title>
        <authorList>
            <consortium name="The rice annotation project (RAP)"/>
        </authorList>
    </citation>
    <scope>GENOME REANNOTATION</scope>
    <source>
        <strain evidence="2">cv. Nipponbare</strain>
    </source>
</reference>
<reference evidence="2" key="1">
    <citation type="journal article" date="2005" name="Nature">
        <title>The map-based sequence of the rice genome.</title>
        <authorList>
            <consortium name="International rice genome sequencing project (IRGSP)"/>
            <person name="Matsumoto T."/>
            <person name="Wu J."/>
            <person name="Kanamori H."/>
            <person name="Katayose Y."/>
            <person name="Fujisawa M."/>
            <person name="Namiki N."/>
            <person name="Mizuno H."/>
            <person name="Yamamoto K."/>
            <person name="Antonio B.A."/>
            <person name="Baba T."/>
            <person name="Sakata K."/>
            <person name="Nagamura Y."/>
            <person name="Aoki H."/>
            <person name="Arikawa K."/>
            <person name="Arita K."/>
            <person name="Bito T."/>
            <person name="Chiden Y."/>
            <person name="Fujitsuka N."/>
            <person name="Fukunaka R."/>
            <person name="Hamada M."/>
            <person name="Harada C."/>
            <person name="Hayashi A."/>
            <person name="Hijishita S."/>
            <person name="Honda M."/>
            <person name="Hosokawa S."/>
            <person name="Ichikawa Y."/>
            <person name="Idonuma A."/>
            <person name="Iijima M."/>
            <person name="Ikeda M."/>
            <person name="Ikeno M."/>
            <person name="Ito K."/>
            <person name="Ito S."/>
            <person name="Ito T."/>
            <person name="Ito Y."/>
            <person name="Ito Y."/>
            <person name="Iwabuchi A."/>
            <person name="Kamiya K."/>
            <person name="Karasawa W."/>
            <person name="Kurita K."/>
            <person name="Katagiri S."/>
            <person name="Kikuta A."/>
            <person name="Kobayashi H."/>
            <person name="Kobayashi N."/>
            <person name="Machita K."/>
            <person name="Maehara T."/>
            <person name="Masukawa M."/>
            <person name="Mizubayashi T."/>
            <person name="Mukai Y."/>
            <person name="Nagasaki H."/>
            <person name="Nagata Y."/>
            <person name="Naito S."/>
            <person name="Nakashima M."/>
            <person name="Nakama Y."/>
            <person name="Nakamichi Y."/>
            <person name="Nakamura M."/>
            <person name="Meguro A."/>
            <person name="Negishi M."/>
            <person name="Ohta I."/>
            <person name="Ohta T."/>
            <person name="Okamoto M."/>
            <person name="Ono N."/>
            <person name="Saji S."/>
            <person name="Sakaguchi M."/>
            <person name="Sakai K."/>
            <person name="Shibata M."/>
            <person name="Shimokawa T."/>
            <person name="Song J."/>
            <person name="Takazaki Y."/>
            <person name="Terasawa K."/>
            <person name="Tsugane M."/>
            <person name="Tsuji K."/>
            <person name="Ueda S."/>
            <person name="Waki K."/>
            <person name="Yamagata H."/>
            <person name="Yamamoto M."/>
            <person name="Yamamoto S."/>
            <person name="Yamane H."/>
            <person name="Yoshiki S."/>
            <person name="Yoshihara R."/>
            <person name="Yukawa K."/>
            <person name="Zhong H."/>
            <person name="Yano M."/>
            <person name="Yuan Q."/>
            <person name="Ouyang S."/>
            <person name="Liu J."/>
            <person name="Jones K.M."/>
            <person name="Gansberger K."/>
            <person name="Moffat K."/>
            <person name="Hill J."/>
            <person name="Bera J."/>
            <person name="Fadrosh D."/>
            <person name="Jin S."/>
            <person name="Johri S."/>
            <person name="Kim M."/>
            <person name="Overton L."/>
            <person name="Reardon M."/>
            <person name="Tsitrin T."/>
            <person name="Vuong H."/>
            <person name="Weaver B."/>
            <person name="Ciecko A."/>
            <person name="Tallon L."/>
            <person name="Jackson J."/>
            <person name="Pai G."/>
            <person name="Aken S.V."/>
            <person name="Utterback T."/>
            <person name="Reidmuller S."/>
            <person name="Feldblyum T."/>
            <person name="Hsiao J."/>
            <person name="Zismann V."/>
            <person name="Iobst S."/>
            <person name="de Vazeille A.R."/>
            <person name="Buell C.R."/>
            <person name="Ying K."/>
            <person name="Li Y."/>
            <person name="Lu T."/>
            <person name="Huang Y."/>
            <person name="Zhao Q."/>
            <person name="Feng Q."/>
            <person name="Zhang L."/>
            <person name="Zhu J."/>
            <person name="Weng Q."/>
            <person name="Mu J."/>
            <person name="Lu Y."/>
            <person name="Fan D."/>
            <person name="Liu Y."/>
            <person name="Guan J."/>
            <person name="Zhang Y."/>
            <person name="Yu S."/>
            <person name="Liu X."/>
            <person name="Zhang Y."/>
            <person name="Hong G."/>
            <person name="Han B."/>
            <person name="Choisne N."/>
            <person name="Demange N."/>
            <person name="Orjeda G."/>
            <person name="Samain S."/>
            <person name="Cattolico L."/>
            <person name="Pelletier E."/>
            <person name="Couloux A."/>
            <person name="Segurens B."/>
            <person name="Wincker P."/>
            <person name="D'Hont A."/>
            <person name="Scarpelli C."/>
            <person name="Weissenbach J."/>
            <person name="Salanoubat M."/>
            <person name="Quetier F."/>
            <person name="Yu Y."/>
            <person name="Kim H.R."/>
            <person name="Rambo T."/>
            <person name="Currie J."/>
            <person name="Collura K."/>
            <person name="Luo M."/>
            <person name="Yang T."/>
            <person name="Ammiraju J.S.S."/>
            <person name="Engler F."/>
            <person name="Soderlund C."/>
            <person name="Wing R.A."/>
            <person name="Palmer L.E."/>
            <person name="de la Bastide M."/>
            <person name="Spiegel L."/>
            <person name="Nascimento L."/>
            <person name="Zutavern T."/>
            <person name="O'Shaughnessy A."/>
            <person name="Dike S."/>
            <person name="Dedhia N."/>
            <person name="Preston R."/>
            <person name="Balija V."/>
            <person name="McCombie W.R."/>
            <person name="Chow T."/>
            <person name="Chen H."/>
            <person name="Chung M."/>
            <person name="Chen C."/>
            <person name="Shaw J."/>
            <person name="Wu H."/>
            <person name="Hsiao K."/>
            <person name="Chao Y."/>
            <person name="Chu M."/>
            <person name="Cheng C."/>
            <person name="Hour A."/>
            <person name="Lee P."/>
            <person name="Lin S."/>
            <person name="Lin Y."/>
            <person name="Liou J."/>
            <person name="Liu S."/>
            <person name="Hsing Y."/>
            <person name="Raghuvanshi S."/>
            <person name="Mohanty A."/>
            <person name="Bharti A.K."/>
            <person name="Gaur A."/>
            <person name="Gupta V."/>
            <person name="Kumar D."/>
            <person name="Ravi V."/>
            <person name="Vij S."/>
            <person name="Kapur A."/>
            <person name="Khurana P."/>
            <person name="Khurana P."/>
            <person name="Khurana J.P."/>
            <person name="Tyagi A.K."/>
            <person name="Gaikwad K."/>
            <person name="Singh A."/>
            <person name="Dalal V."/>
            <person name="Srivastava S."/>
            <person name="Dixit A."/>
            <person name="Pal A.K."/>
            <person name="Ghazi I.A."/>
            <person name="Yadav M."/>
            <person name="Pandit A."/>
            <person name="Bhargava A."/>
            <person name="Sureshbabu K."/>
            <person name="Batra K."/>
            <person name="Sharma T.R."/>
            <person name="Mohapatra T."/>
            <person name="Singh N.K."/>
            <person name="Messing J."/>
            <person name="Nelson A.B."/>
            <person name="Fuks G."/>
            <person name="Kavchok S."/>
            <person name="Keizer G."/>
            <person name="Linton E."/>
            <person name="Llaca V."/>
            <person name="Song R."/>
            <person name="Tanyolac B."/>
            <person name="Young S."/>
            <person name="Ho-Il K."/>
            <person name="Hahn J.H."/>
            <person name="Sangsakoo G."/>
            <person name="Vanavichit A."/>
            <person name="de Mattos Luiz.A.T."/>
            <person name="Zimmer P.D."/>
            <person name="Malone G."/>
            <person name="Dellagostin O."/>
            <person name="de Oliveira A.C."/>
            <person name="Bevan M."/>
            <person name="Bancroft I."/>
            <person name="Minx P."/>
            <person name="Cordum H."/>
            <person name="Wilson R."/>
            <person name="Cheng Z."/>
            <person name="Jin W."/>
            <person name="Jiang J."/>
            <person name="Leong S.A."/>
            <person name="Iwama H."/>
            <person name="Gojobori T."/>
            <person name="Itoh T."/>
            <person name="Niimura Y."/>
            <person name="Fujii Y."/>
            <person name="Habara T."/>
            <person name="Sakai H."/>
            <person name="Sato Y."/>
            <person name="Wilson G."/>
            <person name="Kumar K."/>
            <person name="McCouch S."/>
            <person name="Juretic N."/>
            <person name="Hoen D."/>
            <person name="Wright S."/>
            <person name="Bruskiewich R."/>
            <person name="Bureau T."/>
            <person name="Miyao A."/>
            <person name="Hirochika H."/>
            <person name="Nishikawa T."/>
            <person name="Kadowaki K."/>
            <person name="Sugiura M."/>
            <person name="Burr B."/>
            <person name="Sasaki T."/>
        </authorList>
    </citation>
    <scope>NUCLEOTIDE SEQUENCE [LARGE SCALE GENOMIC DNA]</scope>
    <source>
        <strain evidence="2">cv. Nipponbare</strain>
    </source>
</reference>
<organism evidence="1 2">
    <name type="scientific">Oryza sativa subsp. japonica</name>
    <name type="common">Rice</name>
    <dbReference type="NCBI Taxonomy" id="39947"/>
    <lineage>
        <taxon>Eukaryota</taxon>
        <taxon>Viridiplantae</taxon>
        <taxon>Streptophyta</taxon>
        <taxon>Embryophyta</taxon>
        <taxon>Tracheophyta</taxon>
        <taxon>Spermatophyta</taxon>
        <taxon>Magnoliopsida</taxon>
        <taxon>Liliopsida</taxon>
        <taxon>Poales</taxon>
        <taxon>Poaceae</taxon>
        <taxon>BOP clade</taxon>
        <taxon>Oryzoideae</taxon>
        <taxon>Oryzeae</taxon>
        <taxon>Oryzinae</taxon>
        <taxon>Oryza</taxon>
        <taxon>Oryza sativa</taxon>
    </lineage>
</organism>
<gene>
    <name evidence="1" type="primary">OSJNBb0065C04.23</name>
</gene>
<dbReference type="EMBL" id="AP004744">
    <property type="protein sequence ID" value="BAD45862.1"/>
    <property type="molecule type" value="Genomic_DNA"/>
</dbReference>
<name>Q654A5_ORYSJ</name>
<evidence type="ECO:0000313" key="1">
    <source>
        <dbReference type="EMBL" id="BAD45862.1"/>
    </source>
</evidence>
<proteinExistence type="predicted"/>
<dbReference type="Proteomes" id="UP000000763">
    <property type="component" value="Chromosome 6"/>
</dbReference>